<dbReference type="EMBL" id="AGNK02003833">
    <property type="status" value="NOT_ANNOTATED_CDS"/>
    <property type="molecule type" value="Genomic_DNA"/>
</dbReference>
<gene>
    <name evidence="2" type="ORF">SETIT_6G143600v2</name>
</gene>
<dbReference type="eggNOG" id="ENOG502R1IZ">
    <property type="taxonomic scope" value="Eukaryota"/>
</dbReference>
<evidence type="ECO:0000256" key="1">
    <source>
        <dbReference type="SAM" id="MobiDB-lite"/>
    </source>
</evidence>
<feature type="region of interest" description="Disordered" evidence="1">
    <location>
        <begin position="1"/>
        <end position="30"/>
    </location>
</feature>
<proteinExistence type="predicted"/>
<evidence type="ECO:0000313" key="2">
    <source>
        <dbReference type="EMBL" id="RCV31030.1"/>
    </source>
</evidence>
<keyword evidence="4" id="KW-1185">Reference proteome</keyword>
<organism evidence="2">
    <name type="scientific">Setaria italica</name>
    <name type="common">Foxtail millet</name>
    <name type="synonym">Panicum italicum</name>
    <dbReference type="NCBI Taxonomy" id="4555"/>
    <lineage>
        <taxon>Eukaryota</taxon>
        <taxon>Viridiplantae</taxon>
        <taxon>Streptophyta</taxon>
        <taxon>Embryophyta</taxon>
        <taxon>Tracheophyta</taxon>
        <taxon>Spermatophyta</taxon>
        <taxon>Magnoliopsida</taxon>
        <taxon>Liliopsida</taxon>
        <taxon>Poales</taxon>
        <taxon>Poaceae</taxon>
        <taxon>PACMAD clade</taxon>
        <taxon>Panicoideae</taxon>
        <taxon>Panicodae</taxon>
        <taxon>Paniceae</taxon>
        <taxon>Cenchrinae</taxon>
        <taxon>Setaria</taxon>
    </lineage>
</organism>
<dbReference type="EnsemblPlants" id="KQL01758">
    <property type="protein sequence ID" value="KQL01758"/>
    <property type="gene ID" value="SETIT_013930mg"/>
</dbReference>
<reference evidence="3" key="3">
    <citation type="submission" date="2018-08" db="UniProtKB">
        <authorList>
            <consortium name="EnsemblPlants"/>
        </authorList>
    </citation>
    <scope>IDENTIFICATION</scope>
    <source>
        <strain evidence="3">Yugu1</strain>
    </source>
</reference>
<evidence type="ECO:0000313" key="3">
    <source>
        <dbReference type="EnsemblPlants" id="KQL01758"/>
    </source>
</evidence>
<dbReference type="OrthoDB" id="10645584at2759"/>
<dbReference type="HOGENOM" id="CLU_730363_0_0_1"/>
<feature type="compositionally biased region" description="Gly residues" evidence="1">
    <location>
        <begin position="157"/>
        <end position="167"/>
    </location>
</feature>
<reference evidence="2" key="2">
    <citation type="submission" date="2015-07" db="EMBL/GenBank/DDBJ databases">
        <authorList>
            <person name="Noorani M."/>
        </authorList>
    </citation>
    <scope>NUCLEOTIDE SEQUENCE</scope>
    <source>
        <strain evidence="2">Yugu1</strain>
    </source>
</reference>
<dbReference type="Gramene" id="KQL01758">
    <property type="protein sequence ID" value="KQL01758"/>
    <property type="gene ID" value="SETIT_013930mg"/>
</dbReference>
<evidence type="ECO:0000313" key="4">
    <source>
        <dbReference type="Proteomes" id="UP000004995"/>
    </source>
</evidence>
<dbReference type="Proteomes" id="UP000004995">
    <property type="component" value="Unassembled WGS sequence"/>
</dbReference>
<accession>K3YI61</accession>
<feature type="region of interest" description="Disordered" evidence="1">
    <location>
        <begin position="143"/>
        <end position="167"/>
    </location>
</feature>
<sequence length="379" mass="40949">MRKVKGHNHTAIQPLHHEPLHQHRSAGKPPGVLLLVHPPAPVLLPPHPLPHARAHTDPLSRRRRPKPHVPVAVPRAPHLLLRFHAPTDERPVAGQLRDAGGVRVHRLPALFQRHLVERAALHLLARRDAAFYDDEERGVPFPDGSRVGRRRERVEDGGVGELAGPEGGVEAPRLAELEVLGLGRVHAPALLAVEEVREAIGGDGPRREPPPPARHDLDLLVDVRRVERPGLDVADAPAEAARDHVLLARARPDEAPAPAGGDDGVVAVGRERLVGDGDEHDGVGVGGAALAVLLRVPHGEHAVLREREVTDARPAACAPAASLAVVAVVVGDLHHEVAGVPALRWRPGRRLRVALEQGQRLGRVHFLIKLIWVSCALCW</sequence>
<dbReference type="AlphaFoldDB" id="K3YI61"/>
<dbReference type="OMA" id="RGHAIFF"/>
<protein>
    <submittedName>
        <fullName evidence="2 3">Uncharacterized protein</fullName>
    </submittedName>
</protein>
<dbReference type="EMBL" id="CM003533">
    <property type="protein sequence ID" value="RCV31030.1"/>
    <property type="molecule type" value="Genomic_DNA"/>
</dbReference>
<name>K3YI61_SETIT</name>
<reference evidence="2 4" key="1">
    <citation type="journal article" date="2012" name="Nat. Biotechnol.">
        <title>Reference genome sequence of the model plant Setaria.</title>
        <authorList>
            <person name="Bennetzen J.L."/>
            <person name="Schmutz J."/>
            <person name="Wang H."/>
            <person name="Percifield R."/>
            <person name="Hawkins J."/>
            <person name="Pontaroli A.C."/>
            <person name="Estep M."/>
            <person name="Feng L."/>
            <person name="Vaughn J.N."/>
            <person name="Grimwood J."/>
            <person name="Jenkins J."/>
            <person name="Barry K."/>
            <person name="Lindquist E."/>
            <person name="Hellsten U."/>
            <person name="Deshpande S."/>
            <person name="Wang X."/>
            <person name="Wu X."/>
            <person name="Mitros T."/>
            <person name="Triplett J."/>
            <person name="Yang X."/>
            <person name="Ye C.Y."/>
            <person name="Mauro-Herrera M."/>
            <person name="Wang L."/>
            <person name="Li P."/>
            <person name="Sharma M."/>
            <person name="Sharma R."/>
            <person name="Ronald P.C."/>
            <person name="Panaud O."/>
            <person name="Kellogg E.A."/>
            <person name="Brutnell T.P."/>
            <person name="Doust A.N."/>
            <person name="Tuskan G.A."/>
            <person name="Rokhsar D."/>
            <person name="Devos K.M."/>
        </authorList>
    </citation>
    <scope>NUCLEOTIDE SEQUENCE [LARGE SCALE GENOMIC DNA]</scope>
    <source>
        <strain evidence="4">cv. Yugu1</strain>
        <strain evidence="2">Yugu1</strain>
    </source>
</reference>
<feature type="region of interest" description="Disordered" evidence="1">
    <location>
        <begin position="49"/>
        <end position="70"/>
    </location>
</feature>